<dbReference type="Proteomes" id="UP000009011">
    <property type="component" value="Chromosome"/>
</dbReference>
<gene>
    <name evidence="1" type="ordered locus">MROS_2007</name>
</gene>
<dbReference type="AlphaFoldDB" id="I6ZT67"/>
<dbReference type="RefSeq" id="WP_014856671.1">
    <property type="nucleotide sequence ID" value="NC_018178.1"/>
</dbReference>
<organism evidence="1 2">
    <name type="scientific">Melioribacter roseus (strain DSM 23840 / JCM 17771 / VKM B-2668 / P3M-2)</name>
    <dbReference type="NCBI Taxonomy" id="1191523"/>
    <lineage>
        <taxon>Bacteria</taxon>
        <taxon>Pseudomonadati</taxon>
        <taxon>Ignavibacteriota</taxon>
        <taxon>Ignavibacteria</taxon>
        <taxon>Ignavibacteriales</taxon>
        <taxon>Melioribacteraceae</taxon>
        <taxon>Melioribacter</taxon>
    </lineage>
</organism>
<name>I6ZT67_MELRP</name>
<proteinExistence type="predicted"/>
<sequence length="124" mass="14195">MKKRNLHKERVELLIDQIRNSGYMMISRKYGKYLPPPSPIDNLEVDAVARFKKRIAIGITLSGEELESAALESKIATLFRGRRSNSQMTLFIGVPAEYISRAKIVISRLPEELRKRIRVVPLSD</sequence>
<reference evidence="1 2" key="1">
    <citation type="journal article" date="2013" name="PLoS ONE">
        <title>Genomic analysis of Melioribacter roseus, facultatively anaerobic organotrophic bacterium representing a novel deep lineage within Bacteriodetes/Chlorobi group.</title>
        <authorList>
            <person name="Kadnikov V.V."/>
            <person name="Mardanov A.V."/>
            <person name="Podosokorskaya O.A."/>
            <person name="Gavrilov S.N."/>
            <person name="Kublanov I.V."/>
            <person name="Beletsky A.V."/>
            <person name="Bonch-Osmolovskaya E.A."/>
            <person name="Ravin N.V."/>
        </authorList>
    </citation>
    <scope>NUCLEOTIDE SEQUENCE [LARGE SCALE GENOMIC DNA]</scope>
    <source>
        <strain evidence="2">JCM 17771 / P3M-2</strain>
    </source>
</reference>
<evidence type="ECO:0000313" key="2">
    <source>
        <dbReference type="Proteomes" id="UP000009011"/>
    </source>
</evidence>
<keyword evidence="2" id="KW-1185">Reference proteome</keyword>
<protein>
    <submittedName>
        <fullName evidence="1">Uncharacterized protein</fullName>
    </submittedName>
</protein>
<evidence type="ECO:0000313" key="1">
    <source>
        <dbReference type="EMBL" id="AFN75239.1"/>
    </source>
</evidence>
<dbReference type="KEGG" id="mro:MROS_2007"/>
<dbReference type="OrthoDB" id="9910625at2"/>
<dbReference type="HOGENOM" id="CLU_2001173_0_0_10"/>
<dbReference type="EMBL" id="CP003557">
    <property type="protein sequence ID" value="AFN75239.1"/>
    <property type="molecule type" value="Genomic_DNA"/>
</dbReference>
<accession>I6ZT67</accession>
<dbReference type="STRING" id="1191523.MROS_2007"/>